<dbReference type="PANTHER" id="PTHR37425">
    <property type="match status" value="1"/>
</dbReference>
<dbReference type="HOGENOM" id="CLU_029918_1_0_5"/>
<comment type="similarity">
    <text evidence="10">Belongs to the peptidase M15 family.</text>
</comment>
<dbReference type="PANTHER" id="PTHR37425:SF1">
    <property type="entry name" value="OUTER MEMBRANE PROTEIN"/>
    <property type="match status" value="1"/>
</dbReference>
<dbReference type="EMBL" id="CP000283">
    <property type="protein sequence ID" value="ABE38643.1"/>
    <property type="molecule type" value="Genomic_DNA"/>
</dbReference>
<dbReference type="Pfam" id="PF05951">
    <property type="entry name" value="Peptidase_M15_2"/>
    <property type="match status" value="1"/>
</dbReference>
<keyword evidence="8" id="KW-0482">Metalloprotease</keyword>
<evidence type="ECO:0000256" key="9">
    <source>
        <dbReference type="ARBA" id="ARBA00023316"/>
    </source>
</evidence>
<comment type="cofactor">
    <cofactor evidence="1">
        <name>Zn(2+)</name>
        <dbReference type="ChEBI" id="CHEBI:29105"/>
    </cofactor>
</comment>
<dbReference type="Gene3D" id="3.30.1380.10">
    <property type="match status" value="1"/>
</dbReference>
<organism evidence="13 14">
    <name type="scientific">Rhodopseudomonas palustris (strain BisB5)</name>
    <dbReference type="NCBI Taxonomy" id="316057"/>
    <lineage>
        <taxon>Bacteria</taxon>
        <taxon>Pseudomonadati</taxon>
        <taxon>Pseudomonadota</taxon>
        <taxon>Alphaproteobacteria</taxon>
        <taxon>Hyphomicrobiales</taxon>
        <taxon>Nitrobacteraceae</taxon>
        <taxon>Rhodopseudomonas</taxon>
    </lineage>
</organism>
<evidence type="ECO:0000256" key="1">
    <source>
        <dbReference type="ARBA" id="ARBA00001947"/>
    </source>
</evidence>
<reference evidence="13 14" key="1">
    <citation type="submission" date="2006-03" db="EMBL/GenBank/DDBJ databases">
        <title>Complete sequence of Rhodopseudomonas palustris BisB5.</title>
        <authorList>
            <consortium name="US DOE Joint Genome Institute"/>
            <person name="Copeland A."/>
            <person name="Lucas S."/>
            <person name="Lapidus A."/>
            <person name="Barry K."/>
            <person name="Detter J.C."/>
            <person name="Glavina del Rio T."/>
            <person name="Hammon N."/>
            <person name="Israni S."/>
            <person name="Dalin E."/>
            <person name="Tice H."/>
            <person name="Pitluck S."/>
            <person name="Chain P."/>
            <person name="Malfatti S."/>
            <person name="Shin M."/>
            <person name="Vergez L."/>
            <person name="Schmutz J."/>
            <person name="Larimer F."/>
            <person name="Land M."/>
            <person name="Hauser L."/>
            <person name="Pelletier D.A."/>
            <person name="Kyrpides N."/>
            <person name="Lykidis A."/>
            <person name="Oda Y."/>
            <person name="Harwood C.S."/>
            <person name="Richardson P."/>
        </authorList>
    </citation>
    <scope>NUCLEOTIDE SEQUENCE [LARGE SCALE GENOMIC DNA]</scope>
    <source>
        <strain evidence="13 14">BisB5</strain>
    </source>
</reference>
<dbReference type="GO" id="GO:0006508">
    <property type="term" value="P:proteolysis"/>
    <property type="evidence" value="ECO:0007669"/>
    <property type="project" value="UniProtKB-KW"/>
</dbReference>
<feature type="region of interest" description="Disordered" evidence="12">
    <location>
        <begin position="445"/>
        <end position="478"/>
    </location>
</feature>
<sequence length="589" mass="63110">MVDDRLGETGVVFGSVTLRRRCNDPVRHLVWQTWSDRSGVCRQAPVRSSFWWGFFVLAGLTRRLKSLSFPRAGYGAVLSSAVLLAGAGSVHDASAVGDSRTLSFHHTHSGEDLTVTFKRNGRYDEEALGKLNHFLRDWRSQDKTVMDRTLFDILWEVYRDVDGKQPIQIISAYRSPATNAMLRRRSSGVARHSQHTLGHAMDFHIPGVALEQIRFAGLRLQRGGVGFYPTSGSPFVHLDTGRIRHWPRMSSDQLARVFPDGRTVHLPTDGRPLRGYELALADIQKRGDGSNASSSKSNFLTALFRGKSADDEDEGASAASAAASAKPAGKLPDIKVADVKAAEVKLVNTEPVPMPRAKPAVPIQVASADNIVPLPSAKPARQAAKSESKPQTPTDIINARGFWDDIPAAPKQASPAQVAAISARQALEAADPQSPMNAMAFAANSSEKAAKPQTHPQVVTASAPIPSGSRSASLARHPVTTSRIDTVVGKTAQGKVGVVANSARITAAGSRDSDVWMRAMILMPSAVTTGATAIGDADMTQLTKHFAKPQTTVTMAFSDDPQPGLYADTFTGPAVATVSTTTFTTAALR</sequence>
<keyword evidence="3" id="KW-0645">Protease</keyword>
<evidence type="ECO:0000256" key="10">
    <source>
        <dbReference type="ARBA" id="ARBA00093448"/>
    </source>
</evidence>
<dbReference type="SUPFAM" id="SSF55166">
    <property type="entry name" value="Hedgehog/DD-peptidase"/>
    <property type="match status" value="1"/>
</dbReference>
<name>Q13B96_RHOPS</name>
<keyword evidence="7" id="KW-0862">Zinc</keyword>
<gene>
    <name evidence="13" type="ordered locus">RPD_1406</name>
</gene>
<evidence type="ECO:0000256" key="2">
    <source>
        <dbReference type="ARBA" id="ARBA00004776"/>
    </source>
</evidence>
<keyword evidence="5" id="KW-0732">Signal</keyword>
<dbReference type="STRING" id="316057.RPD_1406"/>
<keyword evidence="6" id="KW-0378">Hydrolase</keyword>
<dbReference type="InterPro" id="IPR010275">
    <property type="entry name" value="MepK"/>
</dbReference>
<evidence type="ECO:0000256" key="6">
    <source>
        <dbReference type="ARBA" id="ARBA00022801"/>
    </source>
</evidence>
<evidence type="ECO:0000313" key="13">
    <source>
        <dbReference type="EMBL" id="ABE38643.1"/>
    </source>
</evidence>
<evidence type="ECO:0000256" key="4">
    <source>
        <dbReference type="ARBA" id="ARBA00022723"/>
    </source>
</evidence>
<dbReference type="CDD" id="cd14844">
    <property type="entry name" value="Zn-DD-carboxypeptidase_like"/>
    <property type="match status" value="1"/>
</dbReference>
<dbReference type="Proteomes" id="UP000001818">
    <property type="component" value="Chromosome"/>
</dbReference>
<dbReference type="GO" id="GO:0008237">
    <property type="term" value="F:metallopeptidase activity"/>
    <property type="evidence" value="ECO:0007669"/>
    <property type="project" value="UniProtKB-KW"/>
</dbReference>
<keyword evidence="9" id="KW-0961">Cell wall biogenesis/degradation</keyword>
<keyword evidence="4" id="KW-0479">Metal-binding</keyword>
<evidence type="ECO:0000256" key="7">
    <source>
        <dbReference type="ARBA" id="ARBA00022833"/>
    </source>
</evidence>
<dbReference type="InterPro" id="IPR009045">
    <property type="entry name" value="Zn_M74/Hedgehog-like"/>
</dbReference>
<dbReference type="AlphaFoldDB" id="Q13B96"/>
<evidence type="ECO:0000256" key="11">
    <source>
        <dbReference type="ARBA" id="ARBA00093666"/>
    </source>
</evidence>
<dbReference type="BioCyc" id="RPAL316057:RPD_RS07105-MONOMER"/>
<evidence type="ECO:0000256" key="12">
    <source>
        <dbReference type="SAM" id="MobiDB-lite"/>
    </source>
</evidence>
<evidence type="ECO:0000313" key="14">
    <source>
        <dbReference type="Proteomes" id="UP000001818"/>
    </source>
</evidence>
<protein>
    <recommendedName>
        <fullName evidence="11">Murein endopeptidase K</fullName>
    </recommendedName>
</protein>
<dbReference type="GO" id="GO:0046872">
    <property type="term" value="F:metal ion binding"/>
    <property type="evidence" value="ECO:0007669"/>
    <property type="project" value="UniProtKB-KW"/>
</dbReference>
<evidence type="ECO:0000256" key="3">
    <source>
        <dbReference type="ARBA" id="ARBA00022670"/>
    </source>
</evidence>
<proteinExistence type="inferred from homology"/>
<dbReference type="GO" id="GO:0071555">
    <property type="term" value="P:cell wall organization"/>
    <property type="evidence" value="ECO:0007669"/>
    <property type="project" value="UniProtKB-KW"/>
</dbReference>
<comment type="pathway">
    <text evidence="2">Cell wall biogenesis; cell wall polysaccharide biosynthesis.</text>
</comment>
<dbReference type="KEGG" id="rpd:RPD_1406"/>
<evidence type="ECO:0000256" key="5">
    <source>
        <dbReference type="ARBA" id="ARBA00022729"/>
    </source>
</evidence>
<accession>Q13B96</accession>
<dbReference type="eggNOG" id="COG3108">
    <property type="taxonomic scope" value="Bacteria"/>
</dbReference>
<evidence type="ECO:0000256" key="8">
    <source>
        <dbReference type="ARBA" id="ARBA00023049"/>
    </source>
</evidence>